<proteinExistence type="predicted"/>
<dbReference type="Pfam" id="PF13091">
    <property type="entry name" value="PLDc_2"/>
    <property type="match status" value="2"/>
</dbReference>
<reference evidence="7 8" key="1">
    <citation type="submission" date="2016-10" db="EMBL/GenBank/DDBJ databases">
        <title>Rhodobacter sp. LPB0142, isolated from sea water.</title>
        <authorList>
            <person name="Kim E."/>
            <person name="Yi H."/>
        </authorList>
    </citation>
    <scope>NUCLEOTIDE SEQUENCE [LARGE SCALE GENOMIC DNA]</scope>
    <source>
        <strain evidence="7 8">LPB0142</strain>
    </source>
</reference>
<dbReference type="KEGG" id="rhp:LPB142_14060"/>
<evidence type="ECO:0000256" key="4">
    <source>
        <dbReference type="ARBA" id="ARBA00022525"/>
    </source>
</evidence>
<dbReference type="PANTHER" id="PTHR21248">
    <property type="entry name" value="CARDIOLIPIN SYNTHASE"/>
    <property type="match status" value="1"/>
</dbReference>
<feature type="domain" description="PLD phosphodiesterase" evidence="6">
    <location>
        <begin position="167"/>
        <end position="194"/>
    </location>
</feature>
<evidence type="ECO:0000256" key="3">
    <source>
        <dbReference type="ARBA" id="ARBA00018392"/>
    </source>
</evidence>
<accession>A0A1D9MH46</accession>
<dbReference type="PANTHER" id="PTHR21248:SF12">
    <property type="entry name" value="CARDIOLIPIN SYNTHASE C"/>
    <property type="match status" value="1"/>
</dbReference>
<dbReference type="CDD" id="cd09113">
    <property type="entry name" value="PLDc_ymdC_like_2"/>
    <property type="match status" value="1"/>
</dbReference>
<keyword evidence="4" id="KW-0964">Secreted</keyword>
<dbReference type="Proteomes" id="UP000176562">
    <property type="component" value="Chromosome"/>
</dbReference>
<evidence type="ECO:0000256" key="2">
    <source>
        <dbReference type="ARBA" id="ARBA00004613"/>
    </source>
</evidence>
<name>A0A1D9MH46_9RHOB</name>
<comment type="function">
    <text evidence="1">Could be a virulence factor.</text>
</comment>
<dbReference type="GO" id="GO:0030572">
    <property type="term" value="F:phosphatidyltransferase activity"/>
    <property type="evidence" value="ECO:0007669"/>
    <property type="project" value="UniProtKB-ARBA"/>
</dbReference>
<dbReference type="InterPro" id="IPR001736">
    <property type="entry name" value="PLipase_D/transphosphatidylase"/>
</dbReference>
<comment type="subcellular location">
    <subcellularLocation>
        <location evidence="2">Secreted</location>
    </subcellularLocation>
</comment>
<dbReference type="Gene3D" id="3.30.870.10">
    <property type="entry name" value="Endonuclease Chain A"/>
    <property type="match status" value="2"/>
</dbReference>
<protein>
    <recommendedName>
        <fullName evidence="3">Phospholipase D</fullName>
    </recommendedName>
    <alternativeName>
        <fullName evidence="5">Choline phosphatase</fullName>
    </alternativeName>
</protein>
<sequence>MILLLGLLGALAVAGLTLLSARLSHPRPAGPFAPSHALPPPAGSRLAAAFAPRLAAEPGLTAVHLLLDPLDALAARLELIEAAESSVDLQYYIWQDDTAGALMLGALRRAAARGVRVRMLIDDNGTHGLDDTLSTLESLENFDIRLFNPFPLRRARWLGYLADFHRLNRRMHNKAMVVDGALAVLGGRNIGDEYFNRFAPTGLYMDLDLMAAGPIVPQVAAQFDLYWNSALSIPVAALLAPLAPDRAEACLAAQAARLATPEARDYARALAAPDMPLLSPDLTLSFGPATLLFDPPEKITGPIAARRMLWARLLRALGQPREELVLISPYLVPTRAGVRVLGRYAKAGVKVRLFTNSFAASDVPLVHSGYAHRRRPLLKRGVEIWEFAPDAEIRHPPASFLRPRLRGTAPFARNKLHAKVFITDRARIFIGSFNFDPRSMRLNTELGLVLENPVIAAKMASAFEGYIPARAWALKLDREGKITWCRAGEAPTRREPGTGFWSGVALGLAKRLPIEWML</sequence>
<dbReference type="CDD" id="cd09111">
    <property type="entry name" value="PLDc_ymdC_like_1"/>
    <property type="match status" value="1"/>
</dbReference>
<evidence type="ECO:0000259" key="6">
    <source>
        <dbReference type="PROSITE" id="PS50035"/>
    </source>
</evidence>
<dbReference type="GO" id="GO:0005576">
    <property type="term" value="C:extracellular region"/>
    <property type="evidence" value="ECO:0007669"/>
    <property type="project" value="UniProtKB-SubCell"/>
</dbReference>
<evidence type="ECO:0000313" key="7">
    <source>
        <dbReference type="EMBL" id="AOZ71088.1"/>
    </source>
</evidence>
<dbReference type="EMBL" id="CP017781">
    <property type="protein sequence ID" value="AOZ71088.1"/>
    <property type="molecule type" value="Genomic_DNA"/>
</dbReference>
<dbReference type="PROSITE" id="PS50035">
    <property type="entry name" value="PLD"/>
    <property type="match status" value="2"/>
</dbReference>
<gene>
    <name evidence="7" type="ORF">LPB142_14060</name>
</gene>
<dbReference type="SUPFAM" id="SSF56024">
    <property type="entry name" value="Phospholipase D/nuclease"/>
    <property type="match status" value="2"/>
</dbReference>
<evidence type="ECO:0000313" key="8">
    <source>
        <dbReference type="Proteomes" id="UP000176562"/>
    </source>
</evidence>
<dbReference type="AlphaFoldDB" id="A0A1D9MH46"/>
<dbReference type="InterPro" id="IPR025202">
    <property type="entry name" value="PLD-like_dom"/>
</dbReference>
<evidence type="ECO:0000256" key="1">
    <source>
        <dbReference type="ARBA" id="ARBA00003145"/>
    </source>
</evidence>
<keyword evidence="8" id="KW-1185">Reference proteome</keyword>
<dbReference type="STRING" id="1850250.LPB142_14060"/>
<feature type="domain" description="PLD phosphodiesterase" evidence="6">
    <location>
        <begin position="412"/>
        <end position="439"/>
    </location>
</feature>
<dbReference type="SMART" id="SM00155">
    <property type="entry name" value="PLDc"/>
    <property type="match status" value="2"/>
</dbReference>
<organism evidence="7 8">
    <name type="scientific">Rhodobacter xanthinilyticus</name>
    <dbReference type="NCBI Taxonomy" id="1850250"/>
    <lineage>
        <taxon>Bacteria</taxon>
        <taxon>Pseudomonadati</taxon>
        <taxon>Pseudomonadota</taxon>
        <taxon>Alphaproteobacteria</taxon>
        <taxon>Rhodobacterales</taxon>
        <taxon>Rhodobacter group</taxon>
        <taxon>Rhodobacter</taxon>
    </lineage>
</organism>
<dbReference type="GO" id="GO:0032049">
    <property type="term" value="P:cardiolipin biosynthetic process"/>
    <property type="evidence" value="ECO:0007669"/>
    <property type="project" value="UniProtKB-ARBA"/>
</dbReference>
<evidence type="ECO:0000256" key="5">
    <source>
        <dbReference type="ARBA" id="ARBA00029594"/>
    </source>
</evidence>